<dbReference type="PANTHER" id="PTHR31373">
    <property type="entry name" value="OS06G0652100 PROTEIN"/>
    <property type="match status" value="1"/>
</dbReference>
<reference evidence="3" key="1">
    <citation type="submission" date="2020-05" db="EMBL/GenBank/DDBJ databases">
        <title>WGS assembly of Panicum virgatum.</title>
        <authorList>
            <person name="Lovell J.T."/>
            <person name="Jenkins J."/>
            <person name="Shu S."/>
            <person name="Juenger T.E."/>
            <person name="Schmutz J."/>
        </authorList>
    </citation>
    <scope>NUCLEOTIDE SEQUENCE</scope>
    <source>
        <strain evidence="3">AP13</strain>
    </source>
</reference>
<gene>
    <name evidence="3" type="ORF">PVAP13_1KG482305</name>
</gene>
<organism evidence="3 4">
    <name type="scientific">Panicum virgatum</name>
    <name type="common">Blackwell switchgrass</name>
    <dbReference type="NCBI Taxonomy" id="38727"/>
    <lineage>
        <taxon>Eukaryota</taxon>
        <taxon>Viridiplantae</taxon>
        <taxon>Streptophyta</taxon>
        <taxon>Embryophyta</taxon>
        <taxon>Tracheophyta</taxon>
        <taxon>Spermatophyta</taxon>
        <taxon>Magnoliopsida</taxon>
        <taxon>Liliopsida</taxon>
        <taxon>Poales</taxon>
        <taxon>Poaceae</taxon>
        <taxon>PACMAD clade</taxon>
        <taxon>Panicoideae</taxon>
        <taxon>Panicodae</taxon>
        <taxon>Paniceae</taxon>
        <taxon>Panicinae</taxon>
        <taxon>Panicum</taxon>
        <taxon>Panicum sect. Hiantes</taxon>
    </lineage>
</organism>
<protein>
    <recommendedName>
        <fullName evidence="2">DUF2828 domain-containing protein</fullName>
    </recommendedName>
</protein>
<feature type="compositionally biased region" description="Gly residues" evidence="1">
    <location>
        <begin position="385"/>
        <end position="395"/>
    </location>
</feature>
<dbReference type="PANTHER" id="PTHR31373:SF19">
    <property type="entry name" value="TROVE DOMAIN-CONTAINING PROTEIN"/>
    <property type="match status" value="1"/>
</dbReference>
<dbReference type="Proteomes" id="UP000823388">
    <property type="component" value="Chromosome 1K"/>
</dbReference>
<proteinExistence type="predicted"/>
<evidence type="ECO:0000313" key="4">
    <source>
        <dbReference type="Proteomes" id="UP000823388"/>
    </source>
</evidence>
<evidence type="ECO:0000313" key="3">
    <source>
        <dbReference type="EMBL" id="KAG2661130.1"/>
    </source>
</evidence>
<evidence type="ECO:0000259" key="2">
    <source>
        <dbReference type="Pfam" id="PF11443"/>
    </source>
</evidence>
<dbReference type="EMBL" id="CM029037">
    <property type="protein sequence ID" value="KAG2661130.1"/>
    <property type="molecule type" value="Genomic_DNA"/>
</dbReference>
<dbReference type="Pfam" id="PF11443">
    <property type="entry name" value="DUF2828"/>
    <property type="match status" value="1"/>
</dbReference>
<evidence type="ECO:0000256" key="1">
    <source>
        <dbReference type="SAM" id="MobiDB-lite"/>
    </source>
</evidence>
<feature type="compositionally biased region" description="Basic and acidic residues" evidence="1">
    <location>
        <begin position="207"/>
        <end position="217"/>
    </location>
</feature>
<feature type="domain" description="DUF2828" evidence="2">
    <location>
        <begin position="78"/>
        <end position="339"/>
    </location>
</feature>
<dbReference type="AlphaFoldDB" id="A0A8T0XMK0"/>
<comment type="caution">
    <text evidence="3">The sequence shown here is derived from an EMBL/GenBank/DDBJ whole genome shotgun (WGS) entry which is preliminary data.</text>
</comment>
<dbReference type="InterPro" id="IPR058580">
    <property type="entry name" value="DUF2828"/>
</dbReference>
<dbReference type="InterPro" id="IPR011205">
    <property type="entry name" value="UCP015417_vWA"/>
</dbReference>
<name>A0A8T0XMK0_PANVG</name>
<feature type="region of interest" description="Disordered" evidence="1">
    <location>
        <begin position="361"/>
        <end position="406"/>
    </location>
</feature>
<sequence length="406" mass="45005">MAPPASTALLGPPRGCRRQHQRRCRCGSQAHPRAVVVRVLLVRRRLRHLTDGVRGGGGGGGGVAKKAVANEAPRSGRAIAYASSGDPCVDFFFQVVPGATSGGDVAALLDVAWSRDARAALRLVCHLRGVRGLGKGDREGFYAAALWMDARHPKTLAGNLAIFARFGCLKDLPEILYRILHGDRMEEEGDRRKQQQDLRHGLKRRRSDGEFKAAKERKRQEEAELARTALARYESDESFRFLYDRVAEMLKSDVEHLRAGDTAKIGLAAKWCPSLRSSYDRATLLCEAIARRIFPRESSQEYLNISDKHYAYRIRDRLRREVLVPLRKALELPEVYMCACNAQVQGGVREARQAPRDQLLRRGAHRPHQDPSRWGAAARAHRRGAQGGARRGGGAAVAPHGGLPCR</sequence>
<keyword evidence="4" id="KW-1185">Reference proteome</keyword>
<accession>A0A8T0XMK0</accession>
<feature type="region of interest" description="Disordered" evidence="1">
    <location>
        <begin position="188"/>
        <end position="217"/>
    </location>
</feature>
<feature type="compositionally biased region" description="Low complexity" evidence="1">
    <location>
        <begin position="396"/>
        <end position="406"/>
    </location>
</feature>
<feature type="compositionally biased region" description="Basic and acidic residues" evidence="1">
    <location>
        <begin position="188"/>
        <end position="200"/>
    </location>
</feature>